<dbReference type="PATRIC" id="fig|1288298.3.peg.2528"/>
<dbReference type="RefSeq" id="WP_037273785.1">
    <property type="nucleotide sequence ID" value="NZ_KN293980.1"/>
</dbReference>
<evidence type="ECO:0000313" key="3">
    <source>
        <dbReference type="Proteomes" id="UP000030021"/>
    </source>
</evidence>
<evidence type="ECO:0000313" key="2">
    <source>
        <dbReference type="EMBL" id="KGM87778.1"/>
    </source>
</evidence>
<dbReference type="HOGENOM" id="CLU_2702514_0_0_5"/>
<organism evidence="2 3">
    <name type="scientific">Roseovarius mucosus DSM 17069</name>
    <dbReference type="NCBI Taxonomy" id="1288298"/>
    <lineage>
        <taxon>Bacteria</taxon>
        <taxon>Pseudomonadati</taxon>
        <taxon>Pseudomonadota</taxon>
        <taxon>Alphaproteobacteria</taxon>
        <taxon>Rhodobacterales</taxon>
        <taxon>Roseobacteraceae</taxon>
        <taxon>Roseovarius</taxon>
    </lineage>
</organism>
<comment type="caution">
    <text evidence="2">The sequence shown here is derived from an EMBL/GenBank/DDBJ whole genome shotgun (WGS) entry which is preliminary data.</text>
</comment>
<keyword evidence="1" id="KW-1133">Transmembrane helix</keyword>
<evidence type="ECO:0000256" key="1">
    <source>
        <dbReference type="SAM" id="Phobius"/>
    </source>
</evidence>
<feature type="transmembrane region" description="Helical" evidence="1">
    <location>
        <begin position="43"/>
        <end position="63"/>
    </location>
</feature>
<proteinExistence type="predicted"/>
<dbReference type="eggNOG" id="ENOG5031A3Y">
    <property type="taxonomic scope" value="Bacteria"/>
</dbReference>
<reference evidence="2 3" key="1">
    <citation type="submission" date="2013-01" db="EMBL/GenBank/DDBJ databases">
        <authorList>
            <person name="Fiebig A."/>
            <person name="Goeker M."/>
            <person name="Klenk H.-P.P."/>
        </authorList>
    </citation>
    <scope>NUCLEOTIDE SEQUENCE [LARGE SCALE GENOMIC DNA]</scope>
    <source>
        <strain evidence="2 3">DSM 17069</strain>
    </source>
</reference>
<sequence length="73" mass="7906">MAGRQEQTCATCLRLRMFLTIAGGLIAGIYLQPGWATAVAGLMPAPLMIGWGICAVGGLGFGLRFRDHMRQRR</sequence>
<dbReference type="OrthoDB" id="7745898at2"/>
<keyword evidence="1" id="KW-0472">Membrane</keyword>
<dbReference type="AlphaFoldDB" id="A0A0A0HNS3"/>
<dbReference type="Proteomes" id="UP000030021">
    <property type="component" value="Unassembled WGS sequence"/>
</dbReference>
<dbReference type="EMBL" id="AONH01000013">
    <property type="protein sequence ID" value="KGM87778.1"/>
    <property type="molecule type" value="Genomic_DNA"/>
</dbReference>
<accession>A0A0A0HNS3</accession>
<name>A0A0A0HNS3_9RHOB</name>
<keyword evidence="1" id="KW-0812">Transmembrane</keyword>
<gene>
    <name evidence="2" type="ORF">rosmuc_02515</name>
</gene>
<feature type="transmembrane region" description="Helical" evidence="1">
    <location>
        <begin position="12"/>
        <end position="31"/>
    </location>
</feature>
<protein>
    <submittedName>
        <fullName evidence="2">Uncharacterized protein</fullName>
    </submittedName>
</protein>